<accession>A0A7L5AKG2</accession>
<dbReference type="KEGG" id="mant:BHD05_13805"/>
<reference evidence="1 2" key="1">
    <citation type="submission" date="2016-09" db="EMBL/GenBank/DDBJ databases">
        <title>Complete genome sequence of microbes from the polar regions.</title>
        <authorList>
            <person name="Liao L."/>
            <person name="Chen B."/>
        </authorList>
    </citation>
    <scope>NUCLEOTIDE SEQUENCE [LARGE SCALE GENOMIC DNA]</scope>
    <source>
        <strain evidence="1 2">ZS314</strain>
    </source>
</reference>
<evidence type="ECO:0000313" key="1">
    <source>
        <dbReference type="EMBL" id="QHO70566.1"/>
    </source>
</evidence>
<name>A0A7L5AKG2_9MICO</name>
<dbReference type="RefSeq" id="WP_161886949.1">
    <property type="nucleotide sequence ID" value="NZ_CP017146.1"/>
</dbReference>
<proteinExistence type="predicted"/>
<keyword evidence="2" id="KW-1185">Reference proteome</keyword>
<evidence type="ECO:0000313" key="2">
    <source>
        <dbReference type="Proteomes" id="UP000464507"/>
    </source>
</evidence>
<protein>
    <submittedName>
        <fullName evidence="1">Uncharacterized protein</fullName>
    </submittedName>
</protein>
<sequence length="117" mass="12013">MSETCSQGSDPQCVSVDGQYIVGPSAFESATVEDAAVAESDGQNAVDVKFTDDGAAVFNSLTEEAAQAGDDARLVMKIGDEIRAAVTVKESLIGDSVTIALSPDDSAQAVVDLINND</sequence>
<dbReference type="EMBL" id="CP017146">
    <property type="protein sequence ID" value="QHO70566.1"/>
    <property type="molecule type" value="Genomic_DNA"/>
</dbReference>
<organism evidence="1 2">
    <name type="scientific">Marisediminicola antarctica</name>
    <dbReference type="NCBI Taxonomy" id="674079"/>
    <lineage>
        <taxon>Bacteria</taxon>
        <taxon>Bacillati</taxon>
        <taxon>Actinomycetota</taxon>
        <taxon>Actinomycetes</taxon>
        <taxon>Micrococcales</taxon>
        <taxon>Microbacteriaceae</taxon>
        <taxon>Marisediminicola</taxon>
    </lineage>
</organism>
<dbReference type="Proteomes" id="UP000464507">
    <property type="component" value="Chromosome"/>
</dbReference>
<gene>
    <name evidence="1" type="ORF">BHD05_13805</name>
</gene>
<dbReference type="Gene3D" id="3.30.1360.200">
    <property type="match status" value="1"/>
</dbReference>
<dbReference type="OrthoDB" id="5076194at2"/>
<dbReference type="AlphaFoldDB" id="A0A7L5AKG2"/>